<dbReference type="InParanoid" id="A0A6I8N201"/>
<reference evidence="2" key="1">
    <citation type="submission" date="2025-08" db="UniProtKB">
        <authorList>
            <consortium name="Ensembl"/>
        </authorList>
    </citation>
    <scope>IDENTIFICATION</scope>
    <source>
        <strain evidence="2">Glennie</strain>
    </source>
</reference>
<dbReference type="Ensembl" id="ENSOANT00000055053.1">
    <property type="protein sequence ID" value="ENSOANP00000035021.1"/>
    <property type="gene ID" value="ENSOANG00000041958.1"/>
</dbReference>
<organism evidence="2 3">
    <name type="scientific">Ornithorhynchus anatinus</name>
    <name type="common">Duckbill platypus</name>
    <dbReference type="NCBI Taxonomy" id="9258"/>
    <lineage>
        <taxon>Eukaryota</taxon>
        <taxon>Metazoa</taxon>
        <taxon>Chordata</taxon>
        <taxon>Craniata</taxon>
        <taxon>Vertebrata</taxon>
        <taxon>Euteleostomi</taxon>
        <taxon>Mammalia</taxon>
        <taxon>Monotremata</taxon>
        <taxon>Ornithorhynchidae</taxon>
        <taxon>Ornithorhynchus</taxon>
    </lineage>
</organism>
<reference evidence="2" key="2">
    <citation type="submission" date="2025-09" db="UniProtKB">
        <authorList>
            <consortium name="Ensembl"/>
        </authorList>
    </citation>
    <scope>IDENTIFICATION</scope>
    <source>
        <strain evidence="2">Glennie</strain>
    </source>
</reference>
<keyword evidence="3" id="KW-1185">Reference proteome</keyword>
<dbReference type="Proteomes" id="UP000002279">
    <property type="component" value="Unplaced"/>
</dbReference>
<evidence type="ECO:0008006" key="4">
    <source>
        <dbReference type="Google" id="ProtNLM"/>
    </source>
</evidence>
<sequence>MRVPAAPGCLGRAVCAWGSATAPPADPPSPRQPEPSSLPAGFSSPPFQHKTATCGDPSAAAAAKQSAFKMSTEGQRVDDSPSTSGGSSDGDQRDGVQQEQEREQVQPKKKEGKISSKTAAKLSTSAKRIQKELAEITLDPPPNCRFGGFRLFQVSELLLPSPEGAPQKRVWKLRG</sequence>
<feature type="compositionally biased region" description="Low complexity" evidence="1">
    <location>
        <begin position="115"/>
        <end position="126"/>
    </location>
</feature>
<feature type="compositionally biased region" description="Basic and acidic residues" evidence="1">
    <location>
        <begin position="90"/>
        <end position="114"/>
    </location>
</feature>
<proteinExistence type="predicted"/>
<evidence type="ECO:0000313" key="2">
    <source>
        <dbReference type="Ensembl" id="ENSOANP00000035021.1"/>
    </source>
</evidence>
<feature type="region of interest" description="Disordered" evidence="1">
    <location>
        <begin position="18"/>
        <end position="126"/>
    </location>
</feature>
<protein>
    <recommendedName>
        <fullName evidence="4">Ubiquitin conjugating enzyme E2 E2</fullName>
    </recommendedName>
</protein>
<dbReference type="AlphaFoldDB" id="A0A6I8N201"/>
<evidence type="ECO:0000256" key="1">
    <source>
        <dbReference type="SAM" id="MobiDB-lite"/>
    </source>
</evidence>
<evidence type="ECO:0000313" key="3">
    <source>
        <dbReference type="Proteomes" id="UP000002279"/>
    </source>
</evidence>
<accession>A0A6I8N201</accession>
<name>A0A6I8N201_ORNAN</name>
<dbReference type="Bgee" id="ENSOANG00000041958">
    <property type="expression patterns" value="Expressed in heart and 7 other cell types or tissues"/>
</dbReference>
<feature type="compositionally biased region" description="Pro residues" evidence="1">
    <location>
        <begin position="24"/>
        <end position="33"/>
    </location>
</feature>
<dbReference type="GeneTree" id="ENSGT00940000155985"/>